<feature type="transmembrane region" description="Helical" evidence="5">
    <location>
        <begin position="146"/>
        <end position="166"/>
    </location>
</feature>
<evidence type="ECO:0000256" key="1">
    <source>
        <dbReference type="ARBA" id="ARBA00004141"/>
    </source>
</evidence>
<keyword evidence="3 5" id="KW-1133">Transmembrane helix</keyword>
<dbReference type="GO" id="GO:0016020">
    <property type="term" value="C:membrane"/>
    <property type="evidence" value="ECO:0007669"/>
    <property type="project" value="UniProtKB-SubCell"/>
</dbReference>
<dbReference type="Proteomes" id="UP000297872">
    <property type="component" value="Unassembled WGS sequence"/>
</dbReference>
<organism evidence="6 7">
    <name type="scientific">Segatella hominis</name>
    <dbReference type="NCBI Taxonomy" id="2518605"/>
    <lineage>
        <taxon>Bacteria</taxon>
        <taxon>Pseudomonadati</taxon>
        <taxon>Bacteroidota</taxon>
        <taxon>Bacteroidia</taxon>
        <taxon>Bacteroidales</taxon>
        <taxon>Prevotellaceae</taxon>
        <taxon>Segatella</taxon>
    </lineage>
</organism>
<feature type="transmembrane region" description="Helical" evidence="5">
    <location>
        <begin position="86"/>
        <end position="108"/>
    </location>
</feature>
<dbReference type="PANTHER" id="PTHR43424">
    <property type="entry name" value="LOCUS PUTATIVE PROTEIN 1-RELATED"/>
    <property type="match status" value="1"/>
</dbReference>
<accession>A0A4Y8VC44</accession>
<feature type="transmembrane region" description="Helical" evidence="5">
    <location>
        <begin position="46"/>
        <end position="65"/>
    </location>
</feature>
<feature type="transmembrane region" description="Helical" evidence="5">
    <location>
        <begin position="325"/>
        <end position="348"/>
    </location>
</feature>
<comment type="subcellular location">
    <subcellularLocation>
        <location evidence="1">Membrane</location>
        <topology evidence="1">Multi-pass membrane protein</topology>
    </subcellularLocation>
</comment>
<evidence type="ECO:0000256" key="3">
    <source>
        <dbReference type="ARBA" id="ARBA00022989"/>
    </source>
</evidence>
<dbReference type="CDD" id="cd13128">
    <property type="entry name" value="MATE_Wzx_like"/>
    <property type="match status" value="1"/>
</dbReference>
<evidence type="ECO:0000256" key="4">
    <source>
        <dbReference type="ARBA" id="ARBA00023136"/>
    </source>
</evidence>
<feature type="transmembrane region" description="Helical" evidence="5">
    <location>
        <begin position="12"/>
        <end position="40"/>
    </location>
</feature>
<keyword evidence="2 5" id="KW-0812">Transmembrane</keyword>
<dbReference type="PANTHER" id="PTHR43424:SF1">
    <property type="entry name" value="LOCUS PUTATIVE PROTEIN 1-RELATED"/>
    <property type="match status" value="1"/>
</dbReference>
<gene>
    <name evidence="6" type="ORF">EXN75_12730</name>
</gene>
<feature type="transmembrane region" description="Helical" evidence="5">
    <location>
        <begin position="360"/>
        <end position="381"/>
    </location>
</feature>
<dbReference type="EMBL" id="SGVY01000040">
    <property type="protein sequence ID" value="TFH77274.1"/>
    <property type="molecule type" value="Genomic_DNA"/>
</dbReference>
<dbReference type="AlphaFoldDB" id="A0A4Y8VC44"/>
<feature type="transmembrane region" description="Helical" evidence="5">
    <location>
        <begin position="387"/>
        <end position="410"/>
    </location>
</feature>
<keyword evidence="4 5" id="KW-0472">Membrane</keyword>
<dbReference type="InterPro" id="IPR002797">
    <property type="entry name" value="Polysacc_synth"/>
</dbReference>
<dbReference type="GeneID" id="302996143"/>
<keyword evidence="7" id="KW-1185">Reference proteome</keyword>
<feature type="transmembrane region" description="Helical" evidence="5">
    <location>
        <begin position="114"/>
        <end position="134"/>
    </location>
</feature>
<evidence type="ECO:0000256" key="5">
    <source>
        <dbReference type="SAM" id="Phobius"/>
    </source>
</evidence>
<feature type="transmembrane region" description="Helical" evidence="5">
    <location>
        <begin position="297"/>
        <end position="319"/>
    </location>
</feature>
<dbReference type="RefSeq" id="WP_134844102.1">
    <property type="nucleotide sequence ID" value="NZ_SGVY01000040.1"/>
</dbReference>
<evidence type="ECO:0000256" key="2">
    <source>
        <dbReference type="ARBA" id="ARBA00022692"/>
    </source>
</evidence>
<dbReference type="OrthoDB" id="9770347at2"/>
<feature type="transmembrane region" description="Helical" evidence="5">
    <location>
        <begin position="214"/>
        <end position="234"/>
    </location>
</feature>
<feature type="transmembrane region" description="Helical" evidence="5">
    <location>
        <begin position="172"/>
        <end position="193"/>
    </location>
</feature>
<protein>
    <submittedName>
        <fullName evidence="6">Flippase</fullName>
    </submittedName>
</protein>
<comment type="caution">
    <text evidence="6">The sequence shown here is derived from an EMBL/GenBank/DDBJ whole genome shotgun (WGS) entry which is preliminary data.</text>
</comment>
<dbReference type="InterPro" id="IPR052556">
    <property type="entry name" value="PolySynth_Transporter"/>
</dbReference>
<evidence type="ECO:0000313" key="7">
    <source>
        <dbReference type="Proteomes" id="UP000297872"/>
    </source>
</evidence>
<evidence type="ECO:0000313" key="6">
    <source>
        <dbReference type="EMBL" id="TFH77274.1"/>
    </source>
</evidence>
<proteinExistence type="predicted"/>
<feature type="transmembrane region" description="Helical" evidence="5">
    <location>
        <begin position="254"/>
        <end position="277"/>
    </location>
</feature>
<reference evidence="6 7" key="1">
    <citation type="submission" date="2019-02" db="EMBL/GenBank/DDBJ databases">
        <title>Draft Genome Sequence of the Prevotella sp. BCRC 81118, Isolated from Human Feces.</title>
        <authorList>
            <person name="Huang C.-H."/>
        </authorList>
    </citation>
    <scope>NUCLEOTIDE SEQUENCE [LARGE SCALE GENOMIC DNA]</scope>
    <source>
        <strain evidence="6 7">BCRC 81118</strain>
    </source>
</reference>
<dbReference type="Pfam" id="PF01943">
    <property type="entry name" value="Polysacc_synt"/>
    <property type="match status" value="1"/>
</dbReference>
<sequence length="437" mass="49514">MSENKVSKRIITNVFWALAGKFTGLASALLVGIFVARYLGPTQYGIMNYAVSFVTLFLVIATFGFENIEIREEAKANDQKDVILGTVFVLRLLLSIVTIVTISVVAYINETDLYTYGIIMIYAITVILSPFDVIRNYFTSLIQNEYIVKIGIFRTILSGTIKIVLLLVHASLVWFVISLVFDACILAQGYCYVYKKKIGSMRSWHFDKVWARYLLRQSFPLLLSGVAATIFLQIDQIMIGNMIDKTSVGYFSVASKFVEVLLYVPTILIQTVSPLLVKERKYDLDSYHKKSQMFMNVTVWSCILCAIFTSLCSQYIVLWTFGLKYAASIGILQILSFKIIGVALNIVSGQILIIEEKQKYFVLRSLSGCVVCVVLNLLVITRFGVCGVAFVAVATQFAAGFFIHLFIPTYRYMFFIQMRSLLVGWKDLYKIKMLLNR</sequence>
<name>A0A4Y8VC44_9BACT</name>